<dbReference type="KEGG" id="src:M271_41950"/>
<proteinExistence type="predicted"/>
<feature type="region of interest" description="Disordered" evidence="5">
    <location>
        <begin position="1"/>
        <end position="31"/>
    </location>
</feature>
<feature type="transmembrane region" description="Helical" evidence="6">
    <location>
        <begin position="197"/>
        <end position="216"/>
    </location>
</feature>
<sequence>MPNGSIGSAPTSAATSTSAGTGTDTGAGPLGGEQHTRWNRRLIGQVAILILVNTMVDTVVTAPLLVLPEMLDHFGTDQSAWIDASSLLAGAMWAPLLGKSADIHGKRRVLVATLITALAGALVCLVAPNLWVFIFGRLLQGAAVGAVFLTVALIRDMCAPDMAMVVTGVVTSGSALLSIVMPALFEFTAAEFGWRSVFVASAIFAAIAAVLVHRLVPQSTVRTPGKVDIAGAVLLGGGLAAVLSYVSLGSEFGWFTVGPLALLVGGAAALARWFLVASRIPEPVIDIRNLGRPLVLTLLVVVFGTGAYQSMLTLFGLIAKVSADQDLGYGLAAPGALGLLYGVPAIGIVFGGTLAGVLSTRVGPAVALAGGVAIGTVGTVGMFLGDSVLPLAVVCSFLLSLTAGTLVTSGFNMAATLAPPERQGVVSSMVMVMVATGAVILKFVGSAVLKSTNTVVDGETVNSALGVHSYIAMATSAFLAAAVVAVLLLRTRRHRARTSALES</sequence>
<feature type="transmembrane region" description="Helical" evidence="6">
    <location>
        <begin position="391"/>
        <end position="413"/>
    </location>
</feature>
<evidence type="ECO:0000256" key="4">
    <source>
        <dbReference type="ARBA" id="ARBA00023136"/>
    </source>
</evidence>
<dbReference type="PROSITE" id="PS50850">
    <property type="entry name" value="MFS"/>
    <property type="match status" value="1"/>
</dbReference>
<keyword evidence="4 6" id="KW-0472">Membrane</keyword>
<dbReference type="GO" id="GO:0022857">
    <property type="term" value="F:transmembrane transporter activity"/>
    <property type="evidence" value="ECO:0007669"/>
    <property type="project" value="InterPro"/>
</dbReference>
<feature type="transmembrane region" description="Helical" evidence="6">
    <location>
        <begin position="252"/>
        <end position="275"/>
    </location>
</feature>
<dbReference type="PANTHER" id="PTHR23501:SF197">
    <property type="entry name" value="COMD"/>
    <property type="match status" value="1"/>
</dbReference>
<evidence type="ECO:0000256" key="3">
    <source>
        <dbReference type="ARBA" id="ARBA00022989"/>
    </source>
</evidence>
<feature type="transmembrane region" description="Helical" evidence="6">
    <location>
        <begin position="469"/>
        <end position="489"/>
    </location>
</feature>
<dbReference type="HOGENOM" id="CLU_000960_34_1_11"/>
<evidence type="ECO:0000256" key="1">
    <source>
        <dbReference type="ARBA" id="ARBA00004651"/>
    </source>
</evidence>
<feature type="transmembrane region" description="Helical" evidence="6">
    <location>
        <begin position="46"/>
        <end position="67"/>
    </location>
</feature>
<evidence type="ECO:0000256" key="6">
    <source>
        <dbReference type="SAM" id="Phobius"/>
    </source>
</evidence>
<dbReference type="SUPFAM" id="SSF103473">
    <property type="entry name" value="MFS general substrate transporter"/>
    <property type="match status" value="2"/>
</dbReference>
<name>A0A0A0NR41_STRRN</name>
<evidence type="ECO:0000313" key="8">
    <source>
        <dbReference type="EMBL" id="RLV77048.1"/>
    </source>
</evidence>
<comment type="subcellular location">
    <subcellularLocation>
        <location evidence="1">Cell membrane</location>
        <topology evidence="1">Multi-pass membrane protein</topology>
    </subcellularLocation>
</comment>
<feature type="transmembrane region" description="Helical" evidence="6">
    <location>
        <begin position="79"/>
        <end position="97"/>
    </location>
</feature>
<evidence type="ECO:0000256" key="2">
    <source>
        <dbReference type="ARBA" id="ARBA00022692"/>
    </source>
</evidence>
<protein>
    <submittedName>
        <fullName evidence="8">Major facilitator transporter</fullName>
    </submittedName>
</protein>
<feature type="transmembrane region" description="Helical" evidence="6">
    <location>
        <begin position="134"/>
        <end position="154"/>
    </location>
</feature>
<dbReference type="AlphaFoldDB" id="A0A0A0NR41"/>
<gene>
    <name evidence="8" type="ORF">D3C57_101725</name>
</gene>
<feature type="transmembrane region" description="Helical" evidence="6">
    <location>
        <begin position="228"/>
        <end position="246"/>
    </location>
</feature>
<feature type="transmembrane region" description="Helical" evidence="6">
    <location>
        <begin position="365"/>
        <end position="385"/>
    </location>
</feature>
<feature type="transmembrane region" description="Helical" evidence="6">
    <location>
        <begin position="163"/>
        <end position="185"/>
    </location>
</feature>
<feature type="compositionally biased region" description="Low complexity" evidence="5">
    <location>
        <begin position="1"/>
        <end position="22"/>
    </location>
</feature>
<dbReference type="InterPro" id="IPR020846">
    <property type="entry name" value="MFS_dom"/>
</dbReference>
<keyword evidence="3 6" id="KW-1133">Transmembrane helix</keyword>
<dbReference type="PANTHER" id="PTHR23501">
    <property type="entry name" value="MAJOR FACILITATOR SUPERFAMILY"/>
    <property type="match status" value="1"/>
</dbReference>
<dbReference type="InterPro" id="IPR011701">
    <property type="entry name" value="MFS"/>
</dbReference>
<feature type="transmembrane region" description="Helical" evidence="6">
    <location>
        <begin position="109"/>
        <end position="128"/>
    </location>
</feature>
<feature type="transmembrane region" description="Helical" evidence="6">
    <location>
        <begin position="295"/>
        <end position="319"/>
    </location>
</feature>
<feature type="transmembrane region" description="Helical" evidence="6">
    <location>
        <begin position="339"/>
        <end position="358"/>
    </location>
</feature>
<dbReference type="EMBL" id="QYCY01000001">
    <property type="protein sequence ID" value="RLV77048.1"/>
    <property type="molecule type" value="Genomic_DNA"/>
</dbReference>
<feature type="transmembrane region" description="Helical" evidence="6">
    <location>
        <begin position="425"/>
        <end position="449"/>
    </location>
</feature>
<accession>A0A0A0NR41</accession>
<feature type="domain" description="Major facilitator superfamily (MFS) profile" evidence="7">
    <location>
        <begin position="42"/>
        <end position="492"/>
    </location>
</feature>
<dbReference type="InterPro" id="IPR036259">
    <property type="entry name" value="MFS_trans_sf"/>
</dbReference>
<reference evidence="8 9" key="1">
    <citation type="journal article" date="2018" name="J. Biol. Chem.">
        <title>Discovery of the actinoplanic acid pathway in Streptomyces rapamycinicus reveals a genetically conserved synergism with rapamycin.</title>
        <authorList>
            <person name="Mrak P."/>
            <person name="Krastel P."/>
            <person name="Pivk Lukancic P."/>
            <person name="Tao J."/>
            <person name="Pistorius D."/>
            <person name="Moore C.M."/>
        </authorList>
    </citation>
    <scope>NUCLEOTIDE SEQUENCE [LARGE SCALE GENOMIC DNA]</scope>
    <source>
        <strain evidence="8 9">NRRL 5491</strain>
    </source>
</reference>
<evidence type="ECO:0000313" key="9">
    <source>
        <dbReference type="Proteomes" id="UP000281594"/>
    </source>
</evidence>
<dbReference type="Proteomes" id="UP000281594">
    <property type="component" value="Unassembled WGS sequence"/>
</dbReference>
<dbReference type="RefSeq" id="WP_020873248.1">
    <property type="nucleotide sequence ID" value="NC_022785.1"/>
</dbReference>
<organism evidence="8 9">
    <name type="scientific">Streptomyces rapamycinicus (strain ATCC 29253 / DSM 41530 / NRRL 5491 / AYB-994)</name>
    <name type="common">Streptomyces hygroscopicus (strain ATCC 29253)</name>
    <dbReference type="NCBI Taxonomy" id="1343740"/>
    <lineage>
        <taxon>Bacteria</taxon>
        <taxon>Bacillati</taxon>
        <taxon>Actinomycetota</taxon>
        <taxon>Actinomycetes</taxon>
        <taxon>Kitasatosporales</taxon>
        <taxon>Streptomycetaceae</taxon>
        <taxon>Streptomyces</taxon>
        <taxon>Streptomyces violaceusniger group</taxon>
    </lineage>
</organism>
<dbReference type="STRING" id="1343740.M271_41950"/>
<evidence type="ECO:0000256" key="5">
    <source>
        <dbReference type="SAM" id="MobiDB-lite"/>
    </source>
</evidence>
<comment type="caution">
    <text evidence="8">The sequence shown here is derived from an EMBL/GenBank/DDBJ whole genome shotgun (WGS) entry which is preliminary data.</text>
</comment>
<dbReference type="Gene3D" id="1.20.1250.20">
    <property type="entry name" value="MFS general substrate transporter like domains"/>
    <property type="match status" value="2"/>
</dbReference>
<evidence type="ECO:0000259" key="7">
    <source>
        <dbReference type="PROSITE" id="PS50850"/>
    </source>
</evidence>
<dbReference type="Pfam" id="PF07690">
    <property type="entry name" value="MFS_1"/>
    <property type="match status" value="1"/>
</dbReference>
<dbReference type="GO" id="GO:0005886">
    <property type="term" value="C:plasma membrane"/>
    <property type="evidence" value="ECO:0007669"/>
    <property type="project" value="UniProtKB-SubCell"/>
</dbReference>
<keyword evidence="2 6" id="KW-0812">Transmembrane</keyword>
<dbReference type="eggNOG" id="COG2814">
    <property type="taxonomic scope" value="Bacteria"/>
</dbReference>